<sequence>MGQKIKAAAVQAAPAFLNLAAGVEKTCWLIEEAAANGSDIVAFPEAWIPGYPWWIWLDAPAWGFQFVERYHENSISVGSREMERIRRCVEHAGIHVVIGTSERDHGSLYLGQTLIAPDGQVLHDRRKLKPTHVERSVFGEGDGSHLAVHDTPIGRLGALCCWEHVQPLTKYALFSMHEQIHVASWPSFSLYEGKAHALGPLVSKSVSRVYAVEGQCFVIASCAVLSQEMQDMLCDTPAKRELLPVGGAYSMIYGPDGRELAEYLPENEEGIVYAELDLGEIALAKSAADPVGHYSRRDVTRLLLNRNPLRPTEDMSGPETSDARNEPVDIEAEPV</sequence>
<evidence type="ECO:0000313" key="6">
    <source>
        <dbReference type="Proteomes" id="UP000570166"/>
    </source>
</evidence>
<dbReference type="RefSeq" id="WP_160362948.1">
    <property type="nucleotide sequence ID" value="NZ_JACEIB010000026.1"/>
</dbReference>
<comment type="similarity">
    <text evidence="1">Belongs to the carbon-nitrogen hydrolase superfamily. Nitrilase family.</text>
</comment>
<dbReference type="InterPro" id="IPR000132">
    <property type="entry name" value="Nitrilase/CN_hydratase_CS"/>
</dbReference>
<proteinExistence type="inferred from homology"/>
<keyword evidence="5" id="KW-0378">Hydrolase</keyword>
<dbReference type="EMBL" id="JACEIB010000026">
    <property type="protein sequence ID" value="MBA2935747.1"/>
    <property type="molecule type" value="Genomic_DNA"/>
</dbReference>
<dbReference type="GO" id="GO:0018822">
    <property type="term" value="F:nitrile hydratase activity"/>
    <property type="evidence" value="ECO:0007669"/>
    <property type="project" value="TreeGrafter"/>
</dbReference>
<dbReference type="GO" id="GO:0000257">
    <property type="term" value="F:nitrilase activity"/>
    <property type="evidence" value="ECO:0007669"/>
    <property type="project" value="TreeGrafter"/>
</dbReference>
<evidence type="ECO:0000259" key="4">
    <source>
        <dbReference type="PROSITE" id="PS50263"/>
    </source>
</evidence>
<dbReference type="GO" id="GO:0051410">
    <property type="term" value="P:detoxification of nitrogen compound"/>
    <property type="evidence" value="ECO:0007669"/>
    <property type="project" value="TreeGrafter"/>
</dbReference>
<evidence type="ECO:0000313" key="5">
    <source>
        <dbReference type="EMBL" id="MBA2935747.1"/>
    </source>
</evidence>
<dbReference type="InterPro" id="IPR036526">
    <property type="entry name" value="C-N_Hydrolase_sf"/>
</dbReference>
<dbReference type="Pfam" id="PF00795">
    <property type="entry name" value="CN_hydrolase"/>
    <property type="match status" value="1"/>
</dbReference>
<comment type="caution">
    <text evidence="5">The sequence shown here is derived from an EMBL/GenBank/DDBJ whole genome shotgun (WGS) entry which is preliminary data.</text>
</comment>
<feature type="domain" description="CN hydrolase" evidence="4">
    <location>
        <begin position="5"/>
        <end position="278"/>
    </location>
</feature>
<dbReference type="Proteomes" id="UP000570166">
    <property type="component" value="Unassembled WGS sequence"/>
</dbReference>
<evidence type="ECO:0000256" key="2">
    <source>
        <dbReference type="PROSITE-ProRule" id="PRU10139"/>
    </source>
</evidence>
<accession>A0A838L9N8</accession>
<dbReference type="SUPFAM" id="SSF56317">
    <property type="entry name" value="Carbon-nitrogen hydrolase"/>
    <property type="match status" value="1"/>
</dbReference>
<evidence type="ECO:0000256" key="1">
    <source>
        <dbReference type="ARBA" id="ARBA00008129"/>
    </source>
</evidence>
<dbReference type="PANTHER" id="PTHR46044">
    <property type="entry name" value="NITRILASE"/>
    <property type="match status" value="1"/>
</dbReference>
<dbReference type="InterPro" id="IPR044149">
    <property type="entry name" value="Nitrilases_CHs"/>
</dbReference>
<feature type="region of interest" description="Disordered" evidence="3">
    <location>
        <begin position="305"/>
        <end position="335"/>
    </location>
</feature>
<organism evidence="5 6">
    <name type="scientific">Sphingomonas chungangi</name>
    <dbReference type="NCBI Taxonomy" id="2683589"/>
    <lineage>
        <taxon>Bacteria</taxon>
        <taxon>Pseudomonadati</taxon>
        <taxon>Pseudomonadota</taxon>
        <taxon>Alphaproteobacteria</taxon>
        <taxon>Sphingomonadales</taxon>
        <taxon>Sphingomonadaceae</taxon>
        <taxon>Sphingomonas</taxon>
    </lineage>
</organism>
<name>A0A838L9N8_9SPHN</name>
<keyword evidence="6" id="KW-1185">Reference proteome</keyword>
<dbReference type="Gene3D" id="3.60.110.10">
    <property type="entry name" value="Carbon-nitrogen hydrolase"/>
    <property type="match status" value="1"/>
</dbReference>
<dbReference type="CDD" id="cd07564">
    <property type="entry name" value="nitrilases_CHs"/>
    <property type="match status" value="1"/>
</dbReference>
<protein>
    <submittedName>
        <fullName evidence="5">Carbon-nitrogen hydrolase family protein</fullName>
    </submittedName>
</protein>
<dbReference type="PROSITE" id="PS00921">
    <property type="entry name" value="NITRIL_CHT_2"/>
    <property type="match status" value="1"/>
</dbReference>
<dbReference type="PROSITE" id="PS50263">
    <property type="entry name" value="CN_HYDROLASE"/>
    <property type="match status" value="1"/>
</dbReference>
<dbReference type="InterPro" id="IPR003010">
    <property type="entry name" value="C-N_Hydrolase"/>
</dbReference>
<reference evidence="5 6" key="1">
    <citation type="submission" date="2020-07" db="EMBL/GenBank/DDBJ databases">
        <authorList>
            <person name="Sun Q."/>
        </authorList>
    </citation>
    <scope>NUCLEOTIDE SEQUENCE [LARGE SCALE GENOMIC DNA]</scope>
    <source>
        <strain evidence="5 6">CGMCC 1.13654</strain>
    </source>
</reference>
<dbReference type="AlphaFoldDB" id="A0A838L9N8"/>
<gene>
    <name evidence="5" type="ORF">HZF05_16825</name>
</gene>
<dbReference type="PROSITE" id="PS00920">
    <property type="entry name" value="NITRIL_CHT_1"/>
    <property type="match status" value="1"/>
</dbReference>
<evidence type="ECO:0000256" key="3">
    <source>
        <dbReference type="SAM" id="MobiDB-lite"/>
    </source>
</evidence>
<dbReference type="PANTHER" id="PTHR46044:SF1">
    <property type="entry name" value="CN HYDROLASE DOMAIN-CONTAINING PROTEIN"/>
    <property type="match status" value="1"/>
</dbReference>
<feature type="active site" description="Proton acceptor" evidence="2">
    <location>
        <position position="45"/>
    </location>
</feature>